<dbReference type="EMBL" id="FNKQ01000002">
    <property type="protein sequence ID" value="SDQ36878.1"/>
    <property type="molecule type" value="Genomic_DNA"/>
</dbReference>
<gene>
    <name evidence="3" type="ORF">DWB78_00440</name>
    <name evidence="4" type="ORF">SAMN05216278_1252</name>
</gene>
<evidence type="ECO:0000313" key="6">
    <source>
        <dbReference type="Proteomes" id="UP000255421"/>
    </source>
</evidence>
<keyword evidence="4" id="KW-0269">Exonuclease</keyword>
<dbReference type="InterPro" id="IPR050410">
    <property type="entry name" value="CCR4/nocturin_mRNA_transcr"/>
</dbReference>
<keyword evidence="4" id="KW-0378">Hydrolase</keyword>
<dbReference type="InterPro" id="IPR036691">
    <property type="entry name" value="Endo/exonu/phosph_ase_sf"/>
</dbReference>
<dbReference type="GO" id="GO:0000175">
    <property type="term" value="F:3'-5'-RNA exonuclease activity"/>
    <property type="evidence" value="ECO:0007669"/>
    <property type="project" value="TreeGrafter"/>
</dbReference>
<dbReference type="EMBL" id="QQST01000001">
    <property type="protein sequence ID" value="RDI70311.1"/>
    <property type="molecule type" value="Genomic_DNA"/>
</dbReference>
<evidence type="ECO:0000313" key="5">
    <source>
        <dbReference type="Proteomes" id="UP000199289"/>
    </source>
</evidence>
<sequence length="304" mass="33333">MDLCSLSRRDALLGIGSSLAAGGGDVLGGTADDDLCDFEQSDGGGGPVTACSFNVLHETSDEEYPWESRRPRVTEAIDRIAPDLLGVQEARPGRFADLKEAFSDYEWYGPGREGGDESEAVPVAWRSDRFEVRETGEFWLSETPGKPSTGWDARNPRIATWATLTDGGTGTDLWFCNTHVSWANEETRRNSAELLRRRAVERAENGETAVVTLDLNAAPESPSYEVLTGGTDAASPVADGRSEAEEESVSGPEKTYHAFNDRPKERVDYVLTPEAADVREYQTLDVREGEYRSDHLPVAATFEF</sequence>
<dbReference type="GO" id="GO:0004519">
    <property type="term" value="F:endonuclease activity"/>
    <property type="evidence" value="ECO:0007669"/>
    <property type="project" value="UniProtKB-KW"/>
</dbReference>
<dbReference type="SUPFAM" id="SSF56219">
    <property type="entry name" value="DNase I-like"/>
    <property type="match status" value="1"/>
</dbReference>
<keyword evidence="4" id="KW-0540">Nuclease</keyword>
<dbReference type="Proteomes" id="UP000255421">
    <property type="component" value="Unassembled WGS sequence"/>
</dbReference>
<proteinExistence type="predicted"/>
<dbReference type="OrthoDB" id="379073at2157"/>
<dbReference type="PANTHER" id="PTHR12121:SF36">
    <property type="entry name" value="ENDONUCLEASE_EXONUCLEASE_PHOSPHATASE DOMAIN-CONTAINING PROTEIN"/>
    <property type="match status" value="1"/>
</dbReference>
<evidence type="ECO:0000256" key="1">
    <source>
        <dbReference type="SAM" id="MobiDB-lite"/>
    </source>
</evidence>
<reference evidence="3 6" key="3">
    <citation type="submission" date="2018-07" db="EMBL/GenBank/DDBJ databases">
        <title>Genome sequence of extremly halophilic archaeon Halopelagius longus strain BC12-B1.</title>
        <authorList>
            <person name="Zhang X."/>
        </authorList>
    </citation>
    <scope>NUCLEOTIDE SEQUENCE [LARGE SCALE GENOMIC DNA]</scope>
    <source>
        <strain evidence="3 6">BC12-B1</strain>
    </source>
</reference>
<dbReference type="Pfam" id="PF03372">
    <property type="entry name" value="Exo_endo_phos"/>
    <property type="match status" value="1"/>
</dbReference>
<protein>
    <submittedName>
        <fullName evidence="4">Metal-dependent hydrolase, endonuclease/exonuclease/phosphatase family</fullName>
    </submittedName>
</protein>
<dbReference type="InterPro" id="IPR005135">
    <property type="entry name" value="Endo/exonuclease/phosphatase"/>
</dbReference>
<dbReference type="RefSeq" id="WP_114936158.1">
    <property type="nucleotide sequence ID" value="NZ_FNKQ01000002.1"/>
</dbReference>
<keyword evidence="6" id="KW-1185">Reference proteome</keyword>
<evidence type="ECO:0000313" key="4">
    <source>
        <dbReference type="EMBL" id="SDQ36878.1"/>
    </source>
</evidence>
<accession>A0A1H1AAW9</accession>
<keyword evidence="4" id="KW-0255">Endonuclease</keyword>
<name>A0A1H1AAW9_9EURY</name>
<dbReference type="CDD" id="cd09083">
    <property type="entry name" value="EEP-1"/>
    <property type="match status" value="1"/>
</dbReference>
<evidence type="ECO:0000313" key="3">
    <source>
        <dbReference type="EMBL" id="RDI70311.1"/>
    </source>
</evidence>
<reference evidence="4" key="2">
    <citation type="submission" date="2016-10" db="EMBL/GenBank/DDBJ databases">
        <authorList>
            <person name="de Groot N.N."/>
        </authorList>
    </citation>
    <scope>NUCLEOTIDE SEQUENCE [LARGE SCALE GENOMIC DNA]</scope>
    <source>
        <strain evidence="4">CGMCC 1.12397</strain>
    </source>
</reference>
<feature type="domain" description="Endonuclease/exonuclease/phosphatase" evidence="2">
    <location>
        <begin position="51"/>
        <end position="295"/>
    </location>
</feature>
<feature type="region of interest" description="Disordered" evidence="1">
    <location>
        <begin position="221"/>
        <end position="257"/>
    </location>
</feature>
<dbReference type="AlphaFoldDB" id="A0A1H1AAW9"/>
<dbReference type="Gene3D" id="3.60.10.10">
    <property type="entry name" value="Endonuclease/exonuclease/phosphatase"/>
    <property type="match status" value="1"/>
</dbReference>
<organism evidence="4 5">
    <name type="scientific">Halopelagius longus</name>
    <dbReference type="NCBI Taxonomy" id="1236180"/>
    <lineage>
        <taxon>Archaea</taxon>
        <taxon>Methanobacteriati</taxon>
        <taxon>Methanobacteriota</taxon>
        <taxon>Stenosarchaea group</taxon>
        <taxon>Halobacteria</taxon>
        <taxon>Halobacteriales</taxon>
        <taxon>Haloferacaceae</taxon>
    </lineage>
</organism>
<evidence type="ECO:0000259" key="2">
    <source>
        <dbReference type="Pfam" id="PF03372"/>
    </source>
</evidence>
<reference evidence="5" key="1">
    <citation type="submission" date="2016-10" db="EMBL/GenBank/DDBJ databases">
        <authorList>
            <person name="Varghese N."/>
            <person name="Submissions S."/>
        </authorList>
    </citation>
    <scope>NUCLEOTIDE SEQUENCE [LARGE SCALE GENOMIC DNA]</scope>
    <source>
        <strain evidence="5">CGMCC 1.12397</strain>
    </source>
</reference>
<dbReference type="PANTHER" id="PTHR12121">
    <property type="entry name" value="CARBON CATABOLITE REPRESSOR PROTEIN 4"/>
    <property type="match status" value="1"/>
</dbReference>
<dbReference type="Proteomes" id="UP000199289">
    <property type="component" value="Unassembled WGS sequence"/>
</dbReference>